<dbReference type="Pfam" id="PF04116">
    <property type="entry name" value="FA_hydroxylase"/>
    <property type="match status" value="1"/>
</dbReference>
<evidence type="ECO:0000256" key="14">
    <source>
        <dbReference type="PIRNR" id="PIRNR005149"/>
    </source>
</evidence>
<keyword evidence="3 14" id="KW-0444">Lipid biosynthesis</keyword>
<comment type="similarity">
    <text evidence="2 14">Belongs to the sterol desaturase family. SCS7 subfamily.</text>
</comment>
<accession>A0ABN7VIC9</accession>
<keyword evidence="14" id="KW-0408">Iron</keyword>
<feature type="transmembrane region" description="Helical" evidence="15">
    <location>
        <begin position="264"/>
        <end position="283"/>
    </location>
</feature>
<dbReference type="Gene3D" id="3.10.120.10">
    <property type="entry name" value="Cytochrome b5-like heme/steroid binding domain"/>
    <property type="match status" value="1"/>
</dbReference>
<dbReference type="InterPro" id="IPR001199">
    <property type="entry name" value="Cyt_B5-like_heme/steroid-bd"/>
</dbReference>
<keyword evidence="18" id="KW-1185">Reference proteome</keyword>
<comment type="function">
    <text evidence="14">Ceramide hydroxylase involved in the hydroxylation of sphingolipid-associated very long chain fatty acids. Postulated to hydroxylate the very long chain fatty acid of dihydroceramides and phytoceramides at C-2.</text>
</comment>
<protein>
    <recommendedName>
        <fullName evidence="14">Ceramide very long chain fatty acid hydroxylase</fullName>
        <ecNumber evidence="14">1.-.-.-</ecNumber>
    </recommendedName>
</protein>
<evidence type="ECO:0000256" key="6">
    <source>
        <dbReference type="ARBA" id="ARBA00022824"/>
    </source>
</evidence>
<dbReference type="EC" id="1.-.-.-" evidence="14"/>
<evidence type="ECO:0000256" key="3">
    <source>
        <dbReference type="ARBA" id="ARBA00022516"/>
    </source>
</evidence>
<dbReference type="InterPro" id="IPR006694">
    <property type="entry name" value="Fatty_acid_hydroxylase"/>
</dbReference>
<sequence>MPGRILFRYTREEVSKNNTQRKLWVIHNNKVYDLTEFALDHPGGAEILLEWGGRDVTTIMTDPSLHEHTKSAYEMLADSCIGEVVDNTVSSTTQTKNVDNIFDERTIDKFHPETTDIKSDLDEKFLNLNKPLFVQMFNCNFSKEFYLKQIHQPRHLPYSARLFANPMLELLTKTPWYAIPILWIPAITYYLYMASGSLGSRTIFVLFLIGIGIWTLLEYTLHRFLFHIDALLPDHPYALSVHFALHGIHHYLPMDRIVLNNQYLRLRLVMPPILGASIAYPIIQLGYTIFPEHTARAMIAGAMFGYVCYDLTHYHLHHARPFSQHLREMKTYHLAHHYKNYELGYGITSKFWDSVFGTVLS</sequence>
<evidence type="ECO:0000256" key="5">
    <source>
        <dbReference type="ARBA" id="ARBA00022723"/>
    </source>
</evidence>
<evidence type="ECO:0000256" key="11">
    <source>
        <dbReference type="ARBA" id="ARBA00023098"/>
    </source>
</evidence>
<gene>
    <name evidence="17" type="ORF">GMARGA_LOCUS19011</name>
</gene>
<evidence type="ECO:0000256" key="13">
    <source>
        <dbReference type="ARBA" id="ARBA00023160"/>
    </source>
</evidence>
<evidence type="ECO:0000313" key="18">
    <source>
        <dbReference type="Proteomes" id="UP000789901"/>
    </source>
</evidence>
<dbReference type="PANTHER" id="PTHR12863:SF1">
    <property type="entry name" value="FATTY ACID 2-HYDROXYLASE"/>
    <property type="match status" value="1"/>
</dbReference>
<evidence type="ECO:0000259" key="16">
    <source>
        <dbReference type="PROSITE" id="PS50255"/>
    </source>
</evidence>
<keyword evidence="13 14" id="KW-0275">Fatty acid biosynthesis</keyword>
<keyword evidence="4 15" id="KW-0812">Transmembrane</keyword>
<dbReference type="PANTHER" id="PTHR12863">
    <property type="entry name" value="FATTY ACID HYDROXYLASE"/>
    <property type="match status" value="1"/>
</dbReference>
<reference evidence="17 18" key="1">
    <citation type="submission" date="2021-06" db="EMBL/GenBank/DDBJ databases">
        <authorList>
            <person name="Kallberg Y."/>
            <person name="Tangrot J."/>
            <person name="Rosling A."/>
        </authorList>
    </citation>
    <scope>NUCLEOTIDE SEQUENCE [LARGE SCALE GENOMIC DNA]</scope>
    <source>
        <strain evidence="17 18">120-4 pot B 10/14</strain>
    </source>
</reference>
<keyword evidence="11 14" id="KW-0443">Lipid metabolism</keyword>
<evidence type="ECO:0000256" key="2">
    <source>
        <dbReference type="ARBA" id="ARBA00005747"/>
    </source>
</evidence>
<feature type="transmembrane region" description="Helical" evidence="15">
    <location>
        <begin position="198"/>
        <end position="217"/>
    </location>
</feature>
<evidence type="ECO:0000256" key="9">
    <source>
        <dbReference type="ARBA" id="ARBA00022989"/>
    </source>
</evidence>
<keyword evidence="10 14" id="KW-0560">Oxidoreductase</keyword>
<feature type="domain" description="Cytochrome b5 heme-binding" evidence="16">
    <location>
        <begin position="6"/>
        <end position="85"/>
    </location>
</feature>
<proteinExistence type="inferred from homology"/>
<keyword evidence="12 14" id="KW-0472">Membrane</keyword>
<dbReference type="PROSITE" id="PS50255">
    <property type="entry name" value="CYTOCHROME_B5_2"/>
    <property type="match status" value="1"/>
</dbReference>
<dbReference type="PRINTS" id="PR00363">
    <property type="entry name" value="CYTOCHROMEB5"/>
</dbReference>
<evidence type="ECO:0000256" key="10">
    <source>
        <dbReference type="ARBA" id="ARBA00023002"/>
    </source>
</evidence>
<keyword evidence="7 14" id="KW-0276">Fatty acid metabolism</keyword>
<organism evidence="17 18">
    <name type="scientific">Gigaspora margarita</name>
    <dbReference type="NCBI Taxonomy" id="4874"/>
    <lineage>
        <taxon>Eukaryota</taxon>
        <taxon>Fungi</taxon>
        <taxon>Fungi incertae sedis</taxon>
        <taxon>Mucoromycota</taxon>
        <taxon>Glomeromycotina</taxon>
        <taxon>Glomeromycetes</taxon>
        <taxon>Diversisporales</taxon>
        <taxon>Gigasporaceae</taxon>
        <taxon>Gigaspora</taxon>
    </lineage>
</organism>
<dbReference type="Pfam" id="PF00173">
    <property type="entry name" value="Cyt-b5"/>
    <property type="match status" value="1"/>
</dbReference>
<dbReference type="Proteomes" id="UP000789901">
    <property type="component" value="Unassembled WGS sequence"/>
</dbReference>
<name>A0ABN7VIC9_GIGMA</name>
<evidence type="ECO:0000256" key="12">
    <source>
        <dbReference type="ARBA" id="ARBA00023136"/>
    </source>
</evidence>
<evidence type="ECO:0000313" key="17">
    <source>
        <dbReference type="EMBL" id="CAG8775371.1"/>
    </source>
</evidence>
<dbReference type="PIRSF" id="PIRSF005149">
    <property type="entry name" value="IPC-B_HD"/>
    <property type="match status" value="1"/>
</dbReference>
<evidence type="ECO:0000256" key="15">
    <source>
        <dbReference type="SAM" id="Phobius"/>
    </source>
</evidence>
<dbReference type="EMBL" id="CAJVQB010015586">
    <property type="protein sequence ID" value="CAG8775371.1"/>
    <property type="molecule type" value="Genomic_DNA"/>
</dbReference>
<comment type="subcellular location">
    <subcellularLocation>
        <location evidence="1">Endoplasmic reticulum membrane</location>
        <topology evidence="1">Multi-pass membrane protein</topology>
    </subcellularLocation>
</comment>
<evidence type="ECO:0000256" key="1">
    <source>
        <dbReference type="ARBA" id="ARBA00004477"/>
    </source>
</evidence>
<keyword evidence="6 14" id="KW-0256">Endoplasmic reticulum</keyword>
<evidence type="ECO:0000256" key="7">
    <source>
        <dbReference type="ARBA" id="ARBA00022832"/>
    </source>
</evidence>
<comment type="cofactor">
    <cofactor evidence="14">
        <name>Zn(2+)</name>
        <dbReference type="ChEBI" id="CHEBI:29105"/>
    </cofactor>
    <text evidence="14">Binds 2 Zn(2+) ions per subunit that likely form a catalytic dimetal center.</text>
</comment>
<dbReference type="InterPro" id="IPR014430">
    <property type="entry name" value="Scs7"/>
</dbReference>
<dbReference type="InterPro" id="IPR036400">
    <property type="entry name" value="Cyt_B5-like_heme/steroid_sf"/>
</dbReference>
<dbReference type="SMART" id="SM01117">
    <property type="entry name" value="Cyt-b5"/>
    <property type="match status" value="1"/>
</dbReference>
<keyword evidence="8" id="KW-0862">Zinc</keyword>
<keyword evidence="5 14" id="KW-0479">Metal-binding</keyword>
<evidence type="ECO:0000256" key="8">
    <source>
        <dbReference type="ARBA" id="ARBA00022833"/>
    </source>
</evidence>
<comment type="caution">
    <text evidence="17">The sequence shown here is derived from an EMBL/GenBank/DDBJ whole genome shotgun (WGS) entry which is preliminary data.</text>
</comment>
<keyword evidence="9 15" id="KW-1133">Transmembrane helix</keyword>
<feature type="transmembrane region" description="Helical" evidence="15">
    <location>
        <begin position="175"/>
        <end position="192"/>
    </location>
</feature>
<dbReference type="SUPFAM" id="SSF55856">
    <property type="entry name" value="Cytochrome b5-like heme/steroid binding domain"/>
    <property type="match status" value="1"/>
</dbReference>
<evidence type="ECO:0000256" key="4">
    <source>
        <dbReference type="ARBA" id="ARBA00022692"/>
    </source>
</evidence>